<dbReference type="GO" id="GO:0009279">
    <property type="term" value="C:cell outer membrane"/>
    <property type="evidence" value="ECO:0007669"/>
    <property type="project" value="UniProtKB-SubCell"/>
</dbReference>
<keyword evidence="8" id="KW-0998">Cell outer membrane</keyword>
<reference evidence="11 12" key="1">
    <citation type="submission" date="2019-12" db="EMBL/GenBank/DDBJ databases">
        <title>Endophytic bacteria associated with Panax ginseng seedlings.</title>
        <authorList>
            <person name="Park J.M."/>
            <person name="Shin R."/>
            <person name="Jo S.H."/>
        </authorList>
    </citation>
    <scope>NUCLEOTIDE SEQUENCE [LARGE SCALE GENOMIC DNA]</scope>
    <source>
        <strain evidence="11 12">PgKB32</strain>
    </source>
</reference>
<organism evidence="11 12">
    <name type="scientific">Pseudomonas frederiksbergensis</name>
    <dbReference type="NCBI Taxonomy" id="104087"/>
    <lineage>
        <taxon>Bacteria</taxon>
        <taxon>Pseudomonadati</taxon>
        <taxon>Pseudomonadota</taxon>
        <taxon>Gammaproteobacteria</taxon>
        <taxon>Pseudomonadales</taxon>
        <taxon>Pseudomonadaceae</taxon>
        <taxon>Pseudomonas</taxon>
    </lineage>
</organism>
<evidence type="ECO:0000259" key="10">
    <source>
        <dbReference type="Pfam" id="PF13954"/>
    </source>
</evidence>
<feature type="domain" description="PapC-like C-terminal" evidence="9">
    <location>
        <begin position="725"/>
        <end position="784"/>
    </location>
</feature>
<dbReference type="PANTHER" id="PTHR30451">
    <property type="entry name" value="OUTER MEMBRANE USHER PROTEIN"/>
    <property type="match status" value="1"/>
</dbReference>
<evidence type="ECO:0000256" key="7">
    <source>
        <dbReference type="ARBA" id="ARBA00023136"/>
    </source>
</evidence>
<dbReference type="GO" id="GO:0015473">
    <property type="term" value="F:fimbrial usher porin activity"/>
    <property type="evidence" value="ECO:0007669"/>
    <property type="project" value="InterPro"/>
</dbReference>
<comment type="caution">
    <text evidence="11">The sequence shown here is derived from an EMBL/GenBank/DDBJ whole genome shotgun (WGS) entry which is preliminary data.</text>
</comment>
<dbReference type="AlphaFoldDB" id="A0A6L5BQN8"/>
<dbReference type="RefSeq" id="WP_239512057.1">
    <property type="nucleotide sequence ID" value="NZ_JAAAXX010000002.1"/>
</dbReference>
<evidence type="ECO:0000256" key="2">
    <source>
        <dbReference type="ARBA" id="ARBA00008064"/>
    </source>
</evidence>
<dbReference type="Gene3D" id="2.60.40.2610">
    <property type="entry name" value="Outer membrane usher protein FimD, plug domain"/>
    <property type="match status" value="1"/>
</dbReference>
<keyword evidence="5" id="KW-0812">Transmembrane</keyword>
<evidence type="ECO:0000256" key="1">
    <source>
        <dbReference type="ARBA" id="ARBA00004571"/>
    </source>
</evidence>
<dbReference type="InterPro" id="IPR037224">
    <property type="entry name" value="PapC_N_sf"/>
</dbReference>
<dbReference type="EMBL" id="JAAAXX010000002">
    <property type="protein sequence ID" value="KAF2389354.1"/>
    <property type="molecule type" value="Genomic_DNA"/>
</dbReference>
<dbReference type="Gene3D" id="2.60.40.2070">
    <property type="match status" value="1"/>
</dbReference>
<dbReference type="InterPro" id="IPR042186">
    <property type="entry name" value="FimD_plug_dom"/>
</dbReference>
<dbReference type="InterPro" id="IPR025885">
    <property type="entry name" value="PapC_N"/>
</dbReference>
<dbReference type="PANTHER" id="PTHR30451:SF8">
    <property type="entry name" value="FIMBRIAL USHER PROTEIN"/>
    <property type="match status" value="1"/>
</dbReference>
<comment type="subcellular location">
    <subcellularLocation>
        <location evidence="1">Cell outer membrane</location>
        <topology evidence="1">Multi-pass membrane protein</topology>
    </subcellularLocation>
</comment>
<evidence type="ECO:0000313" key="12">
    <source>
        <dbReference type="Proteomes" id="UP000475265"/>
    </source>
</evidence>
<keyword evidence="4" id="KW-1134">Transmembrane beta strand</keyword>
<dbReference type="Pfam" id="PF00577">
    <property type="entry name" value="Usher"/>
    <property type="match status" value="1"/>
</dbReference>
<dbReference type="InterPro" id="IPR025949">
    <property type="entry name" value="PapC-like_C"/>
</dbReference>
<dbReference type="Proteomes" id="UP000475265">
    <property type="component" value="Unassembled WGS sequence"/>
</dbReference>
<proteinExistence type="inferred from homology"/>
<comment type="similarity">
    <text evidence="2">Belongs to the fimbrial export usher family.</text>
</comment>
<evidence type="ECO:0000259" key="9">
    <source>
        <dbReference type="Pfam" id="PF13953"/>
    </source>
</evidence>
<gene>
    <name evidence="11" type="ORF">FX983_03793</name>
</gene>
<sequence>MSHDSGWNLVGGFALVMLAMENTWGEALTEFDQSVLKSRGIDPKVAGHFARAPRFAAGRNRVALQVNGAPSGQVMATFDEVGQLCLDANLLDQAGIAAPSELPAIADGAQCVRSIEGLEGAQVQLDPGKQQVKLLVPTDLLLPSVPHQRTWSTGGMAGLFNYDALLLTSSAAGQSSQFRSLGTELGFNAGDWVVRSRQNYTSFQGVERFETLYTQASRTWERFQANVQLGQLNMHSSLFAGEAFTGLQILPEMALALRNGEGLGAGTAVQGVAYSPARVEVRQSGVVIYTTLVPSGPFTLRDLPLLSNRLDLEVSVFEENGEQRDFRVPAANVRPISIGALPGYGIAAGKVRRFDGDEREAPSFFAVSKDWKWGAATQLSSGLMGAGQYQSLGWGGQQALTRSSAVSFQQLSSRTPQSGHGRELQATLSTALGPGLSASLTASQRSRGFRHLADTGLEAVADEFGSRSERQWGASLSHSDPRWGAFSGSLTRYTVAGGQDRSRISTSWSRAFSGANLSLSVQRDSGDNARGTGLYANLSVPLGRNRSLSTYARHDQRSGLRSGARYTEQLSDTLGYSLGADRSDSGQTDFNGRLNALPRYTSVDLGYSRSGAGASSYDLTLRGGVAIHEKGLTASPYPLRDTFGLLKVGEAAGVKVSTPQGPVWTDGGGRAVAASLPAYQTSRIEIDTVSLPRHLDVLNGYQEVEAGRGAVPRLDFSVGSVRRLMLHVRTAEGDWVPKGASVHDSQGEYLTSVVDAGLVYLADAPDDVRLQVMLPESRPCQLELDAIRLPESSLPYATVEVVCRAG</sequence>
<evidence type="ECO:0000256" key="4">
    <source>
        <dbReference type="ARBA" id="ARBA00022452"/>
    </source>
</evidence>
<name>A0A6L5BQN8_9PSED</name>
<dbReference type="Pfam" id="PF13953">
    <property type="entry name" value="PapC_C"/>
    <property type="match status" value="1"/>
</dbReference>
<dbReference type="Gene3D" id="3.10.20.410">
    <property type="match status" value="1"/>
</dbReference>
<protein>
    <submittedName>
        <fullName evidence="11">Outer membrane usher protein YraJ</fullName>
    </submittedName>
</protein>
<evidence type="ECO:0000256" key="6">
    <source>
        <dbReference type="ARBA" id="ARBA00022729"/>
    </source>
</evidence>
<dbReference type="GO" id="GO:0009297">
    <property type="term" value="P:pilus assembly"/>
    <property type="evidence" value="ECO:0007669"/>
    <property type="project" value="InterPro"/>
</dbReference>
<evidence type="ECO:0000256" key="8">
    <source>
        <dbReference type="ARBA" id="ARBA00023237"/>
    </source>
</evidence>
<feature type="domain" description="PapC N-terminal" evidence="10">
    <location>
        <begin position="30"/>
        <end position="164"/>
    </location>
</feature>
<dbReference type="InterPro" id="IPR000015">
    <property type="entry name" value="Fimb_usher"/>
</dbReference>
<dbReference type="InterPro" id="IPR043142">
    <property type="entry name" value="PapC-like_C_sf"/>
</dbReference>
<keyword evidence="7" id="KW-0472">Membrane</keyword>
<dbReference type="Pfam" id="PF13954">
    <property type="entry name" value="PapC_N"/>
    <property type="match status" value="1"/>
</dbReference>
<keyword evidence="3" id="KW-0813">Transport</keyword>
<evidence type="ECO:0000256" key="5">
    <source>
        <dbReference type="ARBA" id="ARBA00022692"/>
    </source>
</evidence>
<evidence type="ECO:0000256" key="3">
    <source>
        <dbReference type="ARBA" id="ARBA00022448"/>
    </source>
</evidence>
<keyword evidence="6" id="KW-0732">Signal</keyword>
<accession>A0A6L5BQN8</accession>
<dbReference type="Gene3D" id="2.60.40.3110">
    <property type="match status" value="1"/>
</dbReference>
<dbReference type="SUPFAM" id="SSF141729">
    <property type="entry name" value="FimD N-terminal domain-like"/>
    <property type="match status" value="1"/>
</dbReference>
<evidence type="ECO:0000313" key="11">
    <source>
        <dbReference type="EMBL" id="KAF2389354.1"/>
    </source>
</evidence>